<evidence type="ECO:0000256" key="2">
    <source>
        <dbReference type="ARBA" id="ARBA00022679"/>
    </source>
</evidence>
<dbReference type="Proteomes" id="UP000823891">
    <property type="component" value="Unassembled WGS sequence"/>
</dbReference>
<dbReference type="GO" id="GO:0042802">
    <property type="term" value="F:identical protein binding"/>
    <property type="evidence" value="ECO:0007669"/>
    <property type="project" value="TreeGrafter"/>
</dbReference>
<proteinExistence type="predicted"/>
<dbReference type="AlphaFoldDB" id="A0A9D2SR38"/>
<dbReference type="InterPro" id="IPR036890">
    <property type="entry name" value="HATPase_C_sf"/>
</dbReference>
<dbReference type="Gene3D" id="1.10.287.130">
    <property type="match status" value="1"/>
</dbReference>
<comment type="caution">
    <text evidence="8">The sequence shown here is derived from an EMBL/GenBank/DDBJ whole genome shotgun (WGS) entry which is preliminary data.</text>
</comment>
<evidence type="ECO:0000256" key="1">
    <source>
        <dbReference type="ARBA" id="ARBA00022553"/>
    </source>
</evidence>
<keyword evidence="5" id="KW-0472">Membrane</keyword>
<sequence length="337" mass="37932">MEGLLAVLFVLFFDEEPFRYQWRRAAFPALLIACLTAAAGAAFAANGIVCFALFLLLAQKRGHLRAGNAAAVGGVYALLSGLLYLPGGVGETAGPERQLLLWGLVLTEVLLFFALEGTLFSWQRGFERSTEKFQQDVLTHQYEEIRTIYTNMRGWRHDYHNHLQVIKAQLALGEREELERYLDELEQDLDRVDSWIRSGNLMTDAILNSKLSLAQQKRIAVNCKAKLPESLPVEDVDLCVILGNLLDNALEACEQIPERERFLRVYLAVNGRQLYMSVQNSAKEELSFNERNYITEKRGSHGFGMKRVSAAVEKYEGFLNLANEPGIFAAEVTLPLV</sequence>
<dbReference type="PANTHER" id="PTHR40448">
    <property type="entry name" value="TWO-COMPONENT SENSOR HISTIDINE KINASE"/>
    <property type="match status" value="1"/>
</dbReference>
<dbReference type="Gene3D" id="3.30.565.10">
    <property type="entry name" value="Histidine kinase-like ATPase, C-terminal domain"/>
    <property type="match status" value="1"/>
</dbReference>
<name>A0A9D2SR38_9FIRM</name>
<feature type="transmembrane region" description="Helical" evidence="5">
    <location>
        <begin position="27"/>
        <end position="57"/>
    </location>
</feature>
<dbReference type="InterPro" id="IPR039506">
    <property type="entry name" value="SPOB_a"/>
</dbReference>
<evidence type="ECO:0000259" key="7">
    <source>
        <dbReference type="Pfam" id="PF14689"/>
    </source>
</evidence>
<dbReference type="InterPro" id="IPR032834">
    <property type="entry name" value="NatK-like_C"/>
</dbReference>
<dbReference type="InterPro" id="IPR016120">
    <property type="entry name" value="Sig_transdc_His_kin_SpoOB"/>
</dbReference>
<protein>
    <submittedName>
        <fullName evidence="8">GHKL domain-containing protein</fullName>
    </submittedName>
</protein>
<accession>A0A9D2SR38</accession>
<feature type="domain" description="Sensor histidine kinase NatK-like C-terminal" evidence="6">
    <location>
        <begin position="236"/>
        <end position="335"/>
    </location>
</feature>
<organism evidence="8 9">
    <name type="scientific">Candidatus Eisenbergiella merdavium</name>
    <dbReference type="NCBI Taxonomy" id="2838551"/>
    <lineage>
        <taxon>Bacteria</taxon>
        <taxon>Bacillati</taxon>
        <taxon>Bacillota</taxon>
        <taxon>Clostridia</taxon>
        <taxon>Lachnospirales</taxon>
        <taxon>Lachnospiraceae</taxon>
        <taxon>Eisenbergiella</taxon>
    </lineage>
</organism>
<keyword evidence="2" id="KW-0808">Transferase</keyword>
<keyword evidence="1" id="KW-0597">Phosphoprotein</keyword>
<feature type="transmembrane region" description="Helical" evidence="5">
    <location>
        <begin position="99"/>
        <end position="122"/>
    </location>
</feature>
<gene>
    <name evidence="8" type="ORF">H9761_08890</name>
</gene>
<reference evidence="8" key="1">
    <citation type="journal article" date="2021" name="PeerJ">
        <title>Extensive microbial diversity within the chicken gut microbiome revealed by metagenomics and culture.</title>
        <authorList>
            <person name="Gilroy R."/>
            <person name="Ravi A."/>
            <person name="Getino M."/>
            <person name="Pursley I."/>
            <person name="Horton D.L."/>
            <person name="Alikhan N.F."/>
            <person name="Baker D."/>
            <person name="Gharbi K."/>
            <person name="Hall N."/>
            <person name="Watson M."/>
            <person name="Adriaenssens E.M."/>
            <person name="Foster-Nyarko E."/>
            <person name="Jarju S."/>
            <person name="Secka A."/>
            <person name="Antonio M."/>
            <person name="Oren A."/>
            <person name="Chaudhuri R.R."/>
            <person name="La Ragione R."/>
            <person name="Hildebrand F."/>
            <person name="Pallen M.J."/>
        </authorList>
    </citation>
    <scope>NUCLEOTIDE SEQUENCE</scope>
    <source>
        <strain evidence="8">USAMLcec2-132</strain>
    </source>
</reference>
<dbReference type="SUPFAM" id="SSF55890">
    <property type="entry name" value="Sporulation response regulatory protein Spo0B"/>
    <property type="match status" value="1"/>
</dbReference>
<evidence type="ECO:0000259" key="6">
    <source>
        <dbReference type="Pfam" id="PF14501"/>
    </source>
</evidence>
<dbReference type="CDD" id="cd16935">
    <property type="entry name" value="HATPase_AgrC-ComD-like"/>
    <property type="match status" value="1"/>
</dbReference>
<feature type="domain" description="SpoOB alpha-helical" evidence="7">
    <location>
        <begin position="141"/>
        <end position="190"/>
    </location>
</feature>
<keyword evidence="3" id="KW-0418">Kinase</keyword>
<evidence type="ECO:0000256" key="3">
    <source>
        <dbReference type="ARBA" id="ARBA00022777"/>
    </source>
</evidence>
<feature type="transmembrane region" description="Helical" evidence="5">
    <location>
        <begin position="69"/>
        <end position="87"/>
    </location>
</feature>
<evidence type="ECO:0000256" key="4">
    <source>
        <dbReference type="SAM" id="Coils"/>
    </source>
</evidence>
<keyword evidence="5" id="KW-0812">Transmembrane</keyword>
<keyword evidence="4" id="KW-0175">Coiled coil</keyword>
<evidence type="ECO:0000313" key="9">
    <source>
        <dbReference type="Proteomes" id="UP000823891"/>
    </source>
</evidence>
<dbReference type="Pfam" id="PF14689">
    <property type="entry name" value="SPOB_a"/>
    <property type="match status" value="1"/>
</dbReference>
<evidence type="ECO:0000256" key="5">
    <source>
        <dbReference type="SAM" id="Phobius"/>
    </source>
</evidence>
<evidence type="ECO:0000313" key="8">
    <source>
        <dbReference type="EMBL" id="HJC23806.1"/>
    </source>
</evidence>
<dbReference type="SUPFAM" id="SSF55874">
    <property type="entry name" value="ATPase domain of HSP90 chaperone/DNA topoisomerase II/histidine kinase"/>
    <property type="match status" value="1"/>
</dbReference>
<reference evidence="8" key="2">
    <citation type="submission" date="2021-04" db="EMBL/GenBank/DDBJ databases">
        <authorList>
            <person name="Gilroy R."/>
        </authorList>
    </citation>
    <scope>NUCLEOTIDE SEQUENCE</scope>
    <source>
        <strain evidence="8">USAMLcec2-132</strain>
    </source>
</reference>
<dbReference type="EMBL" id="DWWS01000031">
    <property type="protein sequence ID" value="HJC23806.1"/>
    <property type="molecule type" value="Genomic_DNA"/>
</dbReference>
<dbReference type="PANTHER" id="PTHR40448:SF1">
    <property type="entry name" value="TWO-COMPONENT SENSOR HISTIDINE KINASE"/>
    <property type="match status" value="1"/>
</dbReference>
<dbReference type="GO" id="GO:0000155">
    <property type="term" value="F:phosphorelay sensor kinase activity"/>
    <property type="evidence" value="ECO:0007669"/>
    <property type="project" value="InterPro"/>
</dbReference>
<dbReference type="Pfam" id="PF14501">
    <property type="entry name" value="HATPase_c_5"/>
    <property type="match status" value="1"/>
</dbReference>
<keyword evidence="5" id="KW-1133">Transmembrane helix</keyword>
<feature type="coiled-coil region" evidence="4">
    <location>
        <begin position="168"/>
        <end position="195"/>
    </location>
</feature>